<feature type="compositionally biased region" description="Low complexity" evidence="1">
    <location>
        <begin position="620"/>
        <end position="634"/>
    </location>
</feature>
<dbReference type="GeneID" id="20345654"/>
<dbReference type="eggNOG" id="ENOG502QQEE">
    <property type="taxonomic scope" value="Eukaryota"/>
</dbReference>
<keyword evidence="2" id="KW-1133">Transmembrane helix</keyword>
<feature type="region of interest" description="Disordered" evidence="1">
    <location>
        <begin position="554"/>
        <end position="634"/>
    </location>
</feature>
<feature type="region of interest" description="Disordered" evidence="1">
    <location>
        <begin position="446"/>
        <end position="515"/>
    </location>
</feature>
<feature type="compositionally biased region" description="Polar residues" evidence="1">
    <location>
        <begin position="213"/>
        <end position="222"/>
    </location>
</feature>
<feature type="compositionally biased region" description="Polar residues" evidence="1">
    <location>
        <begin position="775"/>
        <end position="785"/>
    </location>
</feature>
<feature type="region of interest" description="Disordered" evidence="1">
    <location>
        <begin position="680"/>
        <end position="794"/>
    </location>
</feature>
<feature type="compositionally biased region" description="Low complexity" evidence="1">
    <location>
        <begin position="57"/>
        <end position="85"/>
    </location>
</feature>
<reference evidence="4" key="4">
    <citation type="journal article" date="2015" name="G3 (Bethesda)">
        <title>Genome sequences of three phytopathogenic species of the Magnaporthaceae family of fungi.</title>
        <authorList>
            <person name="Okagaki L.H."/>
            <person name="Nunes C.C."/>
            <person name="Sailsbery J."/>
            <person name="Clay B."/>
            <person name="Brown D."/>
            <person name="John T."/>
            <person name="Oh Y."/>
            <person name="Young N."/>
            <person name="Fitzgerald M."/>
            <person name="Haas B.J."/>
            <person name="Zeng Q."/>
            <person name="Young S."/>
            <person name="Adiconis X."/>
            <person name="Fan L."/>
            <person name="Levin J.Z."/>
            <person name="Mitchell T.K."/>
            <person name="Okubara P.A."/>
            <person name="Farman M.L."/>
            <person name="Kohn L.M."/>
            <person name="Birren B."/>
            <person name="Ma L.-J."/>
            <person name="Dean R.A."/>
        </authorList>
    </citation>
    <scope>NUCLEOTIDE SEQUENCE</scope>
    <source>
        <strain evidence="4">R3-111a-1</strain>
    </source>
</reference>
<dbReference type="EMBL" id="GL385397">
    <property type="protein sequence ID" value="EJT75259.1"/>
    <property type="molecule type" value="Genomic_DNA"/>
</dbReference>
<feature type="compositionally biased region" description="Gly residues" evidence="1">
    <location>
        <begin position="27"/>
        <end position="56"/>
    </location>
</feature>
<dbReference type="AlphaFoldDB" id="J3NV83"/>
<name>J3NV83_GAET3</name>
<feature type="compositionally biased region" description="Low complexity" evidence="1">
    <location>
        <begin position="719"/>
        <end position="733"/>
    </location>
</feature>
<dbReference type="STRING" id="644352.J3NV83"/>
<dbReference type="EnsemblFungi" id="EJT75259">
    <property type="protein sequence ID" value="EJT75259"/>
    <property type="gene ID" value="GGTG_05196"/>
</dbReference>
<reference evidence="5" key="1">
    <citation type="submission" date="2010-07" db="EMBL/GenBank/DDBJ databases">
        <title>The genome sequence of Gaeumannomyces graminis var. tritici strain R3-111a-1.</title>
        <authorList>
            <consortium name="The Broad Institute Genome Sequencing Platform"/>
            <person name="Ma L.-J."/>
            <person name="Dead R."/>
            <person name="Young S."/>
            <person name="Zeng Q."/>
            <person name="Koehrsen M."/>
            <person name="Alvarado L."/>
            <person name="Berlin A."/>
            <person name="Chapman S.B."/>
            <person name="Chen Z."/>
            <person name="Freedman E."/>
            <person name="Gellesch M."/>
            <person name="Goldberg J."/>
            <person name="Griggs A."/>
            <person name="Gujja S."/>
            <person name="Heilman E.R."/>
            <person name="Heiman D."/>
            <person name="Hepburn T."/>
            <person name="Howarth C."/>
            <person name="Jen D."/>
            <person name="Larson L."/>
            <person name="Mehta T."/>
            <person name="Neiman D."/>
            <person name="Pearson M."/>
            <person name="Roberts A."/>
            <person name="Saif S."/>
            <person name="Shea T."/>
            <person name="Shenoy N."/>
            <person name="Sisk P."/>
            <person name="Stolte C."/>
            <person name="Sykes S."/>
            <person name="Walk T."/>
            <person name="White J."/>
            <person name="Yandava C."/>
            <person name="Haas B."/>
            <person name="Nusbaum C."/>
            <person name="Birren B."/>
        </authorList>
    </citation>
    <scope>NUCLEOTIDE SEQUENCE [LARGE SCALE GENOMIC DNA]</scope>
    <source>
        <strain evidence="5">R3-111a-1</strain>
    </source>
</reference>
<feature type="region of interest" description="Disordered" evidence="1">
    <location>
        <begin position="21"/>
        <end position="321"/>
    </location>
</feature>
<keyword evidence="2" id="KW-0812">Transmembrane</keyword>
<dbReference type="Proteomes" id="UP000006039">
    <property type="component" value="Unassembled WGS sequence"/>
</dbReference>
<proteinExistence type="predicted"/>
<dbReference type="OrthoDB" id="5240840at2759"/>
<evidence type="ECO:0000313" key="4">
    <source>
        <dbReference type="EnsemblFungi" id="EJT75259"/>
    </source>
</evidence>
<feature type="compositionally biased region" description="Low complexity" evidence="1">
    <location>
        <begin position="258"/>
        <end position="271"/>
    </location>
</feature>
<dbReference type="RefSeq" id="XP_009221259.1">
    <property type="nucleotide sequence ID" value="XM_009222995.1"/>
</dbReference>
<feature type="compositionally biased region" description="Pro residues" evidence="1">
    <location>
        <begin position="86"/>
        <end position="137"/>
    </location>
</feature>
<feature type="region of interest" description="Disordered" evidence="1">
    <location>
        <begin position="528"/>
        <end position="547"/>
    </location>
</feature>
<evidence type="ECO:0000313" key="5">
    <source>
        <dbReference type="Proteomes" id="UP000006039"/>
    </source>
</evidence>
<feature type="compositionally biased region" description="Gly residues" evidence="1">
    <location>
        <begin position="464"/>
        <end position="476"/>
    </location>
</feature>
<accession>J3NV83</accession>
<evidence type="ECO:0000256" key="1">
    <source>
        <dbReference type="SAM" id="MobiDB-lite"/>
    </source>
</evidence>
<sequence length="794" mass="79967">MSNANLPAGAFFTQINGKRCTAIPRNAGGGGNNGGGNNNNGGGNNNNNNGGGGNGGQTQQTRTTAPPARNTSVAPPQQTSSTTAPAPAPAPPPPPLQQQQPPPPAQTSSSPLPPPAQITPPAAQPAPSSPAPSPSSPAPVASSPAPPLVPPVVIPTPAASAAPMSKVQNGGAGGISSAAPSDGAGVGATSQNVPPPQAAPPPSPSAGTPIASFSVTPENQTAAPAPSARPIVSSIAADDLQPSTAATAPPPPADDPRPSASSPLSATPARTGAPNITPPAADNSPARNFPLMTTIGTANPTDVPAAGGSAATDDPQVQPVAQESGGVSTTTIAVAGGVAGSVLLLALIAFLIWFLRKRKLRKRRSTLLTPLSPPINNGRFPSEKAASAYIINRGSIGPTPRSEKLKASLGYGFAKVKGRVGEALSSRNAGGSSGGVNMNRGNSQFMESAAAVPSRSDSMASKGPSGGNGGWLGGVAAGWRKNREADRDANDPFRDVQERKAPMTTANNNGAQPDFLTLLGMDDRQLEREAQRKRASRNGSASSGDHFLGTLGLSFTNSNGGKDDPFSDANALQHQSAKPPPLQVTTSGPGMNPFSDANAIRPPAVAKPSTYVSDVRRSRGPSVSAEGAAAAAGSSNAYTRAADSYYNRESASSMDSFQTRRNKFRSDPFDLERPELLGRVTSSNLSTAGSSDLPRLSGTTNNSGVGGIQKPEAARQRARSSAASSKYSSGVSSLGDWSDPGPDVGPAANNNNRYEPVSPTERGESPTRGLGGSHVPQQASRSGSIKSAGVGKAL</sequence>
<feature type="compositionally biased region" description="Basic and acidic residues" evidence="1">
    <location>
        <begin position="481"/>
        <end position="501"/>
    </location>
</feature>
<feature type="compositionally biased region" description="Polar residues" evidence="1">
    <location>
        <begin position="680"/>
        <end position="690"/>
    </location>
</feature>
<feature type="transmembrane region" description="Helical" evidence="2">
    <location>
        <begin position="332"/>
        <end position="355"/>
    </location>
</feature>
<evidence type="ECO:0000313" key="3">
    <source>
        <dbReference type="EMBL" id="EJT75259.1"/>
    </source>
</evidence>
<reference evidence="4" key="5">
    <citation type="submission" date="2018-04" db="UniProtKB">
        <authorList>
            <consortium name="EnsemblFungi"/>
        </authorList>
    </citation>
    <scope>IDENTIFICATION</scope>
    <source>
        <strain evidence="4">R3-111a-1</strain>
    </source>
</reference>
<protein>
    <submittedName>
        <fullName evidence="3 4">Uncharacterized protein</fullName>
    </submittedName>
</protein>
<keyword evidence="5" id="KW-1185">Reference proteome</keyword>
<feature type="compositionally biased region" description="Pro residues" evidence="1">
    <location>
        <begin position="193"/>
        <end position="204"/>
    </location>
</feature>
<keyword evidence="2" id="KW-0472">Membrane</keyword>
<gene>
    <name evidence="4" type="primary">20345654</name>
    <name evidence="3" type="ORF">GGTG_05196</name>
</gene>
<dbReference type="HOGENOM" id="CLU_022556_0_0_1"/>
<evidence type="ECO:0000256" key="2">
    <source>
        <dbReference type="SAM" id="Phobius"/>
    </source>
</evidence>
<dbReference type="VEuPathDB" id="FungiDB:GGTG_05196"/>
<organism evidence="3">
    <name type="scientific">Gaeumannomyces tritici (strain R3-111a-1)</name>
    <name type="common">Wheat and barley take-all root rot fungus</name>
    <name type="synonym">Gaeumannomyces graminis var. tritici</name>
    <dbReference type="NCBI Taxonomy" id="644352"/>
    <lineage>
        <taxon>Eukaryota</taxon>
        <taxon>Fungi</taxon>
        <taxon>Dikarya</taxon>
        <taxon>Ascomycota</taxon>
        <taxon>Pezizomycotina</taxon>
        <taxon>Sordariomycetes</taxon>
        <taxon>Sordariomycetidae</taxon>
        <taxon>Magnaporthales</taxon>
        <taxon>Magnaporthaceae</taxon>
        <taxon>Gaeumannomyces</taxon>
    </lineage>
</organism>
<reference evidence="3" key="2">
    <citation type="submission" date="2010-07" db="EMBL/GenBank/DDBJ databases">
        <authorList>
            <consortium name="The Broad Institute Genome Sequencing Platform"/>
            <consortium name="Broad Institute Genome Sequencing Center for Infectious Disease"/>
            <person name="Ma L.-J."/>
            <person name="Dead R."/>
            <person name="Young S."/>
            <person name="Zeng Q."/>
            <person name="Koehrsen M."/>
            <person name="Alvarado L."/>
            <person name="Berlin A."/>
            <person name="Chapman S.B."/>
            <person name="Chen Z."/>
            <person name="Freedman E."/>
            <person name="Gellesch M."/>
            <person name="Goldberg J."/>
            <person name="Griggs A."/>
            <person name="Gujja S."/>
            <person name="Heilman E.R."/>
            <person name="Heiman D."/>
            <person name="Hepburn T."/>
            <person name="Howarth C."/>
            <person name="Jen D."/>
            <person name="Larson L."/>
            <person name="Mehta T."/>
            <person name="Neiman D."/>
            <person name="Pearson M."/>
            <person name="Roberts A."/>
            <person name="Saif S."/>
            <person name="Shea T."/>
            <person name="Shenoy N."/>
            <person name="Sisk P."/>
            <person name="Stolte C."/>
            <person name="Sykes S."/>
            <person name="Walk T."/>
            <person name="White J."/>
            <person name="Yandava C."/>
            <person name="Haas B."/>
            <person name="Nusbaum C."/>
            <person name="Birren B."/>
        </authorList>
    </citation>
    <scope>NUCLEOTIDE SEQUENCE</scope>
    <source>
        <strain evidence="3">R3-111a-1</strain>
    </source>
</reference>
<feature type="compositionally biased region" description="Pro residues" evidence="1">
    <location>
        <begin position="144"/>
        <end position="154"/>
    </location>
</feature>
<reference evidence="3" key="3">
    <citation type="submission" date="2010-09" db="EMBL/GenBank/DDBJ databases">
        <title>Annotation of Gaeumannomyces graminis var. tritici R3-111a-1.</title>
        <authorList>
            <consortium name="The Broad Institute Genome Sequencing Platform"/>
            <person name="Ma L.-J."/>
            <person name="Dead R."/>
            <person name="Young S.K."/>
            <person name="Zeng Q."/>
            <person name="Gargeya S."/>
            <person name="Fitzgerald M."/>
            <person name="Haas B."/>
            <person name="Abouelleil A."/>
            <person name="Alvarado L."/>
            <person name="Arachchi H.M."/>
            <person name="Berlin A."/>
            <person name="Brown A."/>
            <person name="Chapman S.B."/>
            <person name="Chen Z."/>
            <person name="Dunbar C."/>
            <person name="Freedman E."/>
            <person name="Gearin G."/>
            <person name="Gellesch M."/>
            <person name="Goldberg J."/>
            <person name="Griggs A."/>
            <person name="Gujja S."/>
            <person name="Heiman D."/>
            <person name="Howarth C."/>
            <person name="Larson L."/>
            <person name="Lui A."/>
            <person name="MacDonald P.J.P."/>
            <person name="Mehta T."/>
            <person name="Montmayeur A."/>
            <person name="Murphy C."/>
            <person name="Neiman D."/>
            <person name="Pearson M."/>
            <person name="Priest M."/>
            <person name="Roberts A."/>
            <person name="Saif S."/>
            <person name="Shea T."/>
            <person name="Shenoy N."/>
            <person name="Sisk P."/>
            <person name="Stolte C."/>
            <person name="Sykes S."/>
            <person name="Yandava C."/>
            <person name="Wortman J."/>
            <person name="Nusbaum C."/>
            <person name="Birren B."/>
        </authorList>
    </citation>
    <scope>NUCLEOTIDE SEQUENCE</scope>
    <source>
        <strain evidence="3">R3-111a-1</strain>
    </source>
</reference>